<dbReference type="Proteomes" id="UP000569732">
    <property type="component" value="Unassembled WGS sequence"/>
</dbReference>
<evidence type="ECO:0000313" key="1">
    <source>
        <dbReference type="EMBL" id="NYZ69114.1"/>
    </source>
</evidence>
<gene>
    <name evidence="1" type="ORF">H0A36_24135</name>
</gene>
<proteinExistence type="predicted"/>
<keyword evidence="2" id="KW-1185">Reference proteome</keyword>
<dbReference type="AlphaFoldDB" id="A0A853IGH5"/>
<accession>A0A853IGH5</accession>
<dbReference type="RefSeq" id="WP_180571114.1">
    <property type="nucleotide sequence ID" value="NZ_JACCKB010000061.1"/>
</dbReference>
<protein>
    <submittedName>
        <fullName evidence="1">Uncharacterized protein</fullName>
    </submittedName>
</protein>
<evidence type="ECO:0000313" key="2">
    <source>
        <dbReference type="Proteomes" id="UP000569732"/>
    </source>
</evidence>
<reference evidence="1 2" key="1">
    <citation type="submission" date="2020-07" db="EMBL/GenBank/DDBJ databases">
        <title>Endozoicomonas sp. nov., isolated from sediment.</title>
        <authorList>
            <person name="Gu T."/>
        </authorList>
    </citation>
    <scope>NUCLEOTIDE SEQUENCE [LARGE SCALE GENOMIC DNA]</scope>
    <source>
        <strain evidence="1 2">SM1973</strain>
    </source>
</reference>
<sequence length="131" mass="14314">MKVLYFIAGPADKQQKQLAKETGALIRDSLAWHSGDYIEQCDAVLGEAPKPYQQFGFHEKQPEALALLGGEVAEPSLHELILNALSQLDQANDAHWTHAGLPNVKAVESILGLDITRADISAAAPEFRREV</sequence>
<name>A0A853IGH5_9GAMM</name>
<organism evidence="1 2">
    <name type="scientific">Spartinivicinus marinus</name>
    <dbReference type="NCBI Taxonomy" id="2994442"/>
    <lineage>
        <taxon>Bacteria</taxon>
        <taxon>Pseudomonadati</taxon>
        <taxon>Pseudomonadota</taxon>
        <taxon>Gammaproteobacteria</taxon>
        <taxon>Oceanospirillales</taxon>
        <taxon>Zooshikellaceae</taxon>
        <taxon>Spartinivicinus</taxon>
    </lineage>
</organism>
<dbReference type="EMBL" id="JACCKB010000061">
    <property type="protein sequence ID" value="NYZ69114.1"/>
    <property type="molecule type" value="Genomic_DNA"/>
</dbReference>
<comment type="caution">
    <text evidence="1">The sequence shown here is derived from an EMBL/GenBank/DDBJ whole genome shotgun (WGS) entry which is preliminary data.</text>
</comment>